<evidence type="ECO:0000313" key="11">
    <source>
        <dbReference type="EMBL" id="RYO74963.1"/>
    </source>
</evidence>
<reference evidence="11 12" key="1">
    <citation type="submission" date="2018-06" db="EMBL/GenBank/DDBJ databases">
        <title>Complete Genomes of Monosporascus.</title>
        <authorList>
            <person name="Robinson A.J."/>
            <person name="Natvig D.O."/>
        </authorList>
    </citation>
    <scope>NUCLEOTIDE SEQUENCE [LARGE SCALE GENOMIC DNA]</scope>
    <source>
        <strain evidence="11 12">CBS 110550</strain>
    </source>
</reference>
<dbReference type="SUPFAM" id="SSF49899">
    <property type="entry name" value="Concanavalin A-like lectins/glucanases"/>
    <property type="match status" value="1"/>
</dbReference>
<organism evidence="11 12">
    <name type="scientific">Monosporascus ibericus</name>
    <dbReference type="NCBI Taxonomy" id="155417"/>
    <lineage>
        <taxon>Eukaryota</taxon>
        <taxon>Fungi</taxon>
        <taxon>Dikarya</taxon>
        <taxon>Ascomycota</taxon>
        <taxon>Pezizomycotina</taxon>
        <taxon>Sordariomycetes</taxon>
        <taxon>Xylariomycetidae</taxon>
        <taxon>Xylariales</taxon>
        <taxon>Xylariales incertae sedis</taxon>
        <taxon>Monosporascus</taxon>
    </lineage>
</organism>
<dbReference type="EMBL" id="QJNU01001574">
    <property type="protein sequence ID" value="RYO74963.1"/>
    <property type="molecule type" value="Genomic_DNA"/>
</dbReference>
<comment type="caution">
    <text evidence="11">The sequence shown here is derived from an EMBL/GenBank/DDBJ whole genome shotgun (WGS) entry which is preliminary data.</text>
</comment>
<evidence type="ECO:0000256" key="6">
    <source>
        <dbReference type="ARBA" id="ARBA00023277"/>
    </source>
</evidence>
<keyword evidence="10" id="KW-0732">Signal</keyword>
<comment type="catalytic activity">
    <reaction evidence="1">
        <text>Endohydrolysis of (1-&gt;4)-beta-D-glucosidic linkages in cellulose, lichenin and cereal beta-D-glucans.</text>
        <dbReference type="EC" id="3.2.1.4"/>
    </reaction>
</comment>
<dbReference type="InterPro" id="IPR037019">
    <property type="entry name" value="Glyco_hydro_7_sf"/>
</dbReference>
<feature type="signal peptide" evidence="10">
    <location>
        <begin position="1"/>
        <end position="18"/>
    </location>
</feature>
<dbReference type="STRING" id="155417.A0A4Q4SSE7"/>
<dbReference type="CDD" id="cd07999">
    <property type="entry name" value="GH7_CBH_EG"/>
    <property type="match status" value="1"/>
</dbReference>
<dbReference type="InterPro" id="IPR001722">
    <property type="entry name" value="Glyco_hydro_7"/>
</dbReference>
<keyword evidence="5" id="KW-0325">Glycoprotein</keyword>
<evidence type="ECO:0000256" key="2">
    <source>
        <dbReference type="ARBA" id="ARBA00006044"/>
    </source>
</evidence>
<evidence type="ECO:0000256" key="5">
    <source>
        <dbReference type="ARBA" id="ARBA00023180"/>
    </source>
</evidence>
<gene>
    <name evidence="11" type="ORF">DL764_010645</name>
</gene>
<dbReference type="GO" id="GO:0008810">
    <property type="term" value="F:cellulase activity"/>
    <property type="evidence" value="ECO:0007669"/>
    <property type="project" value="UniProtKB-EC"/>
</dbReference>
<dbReference type="GO" id="GO:0030245">
    <property type="term" value="P:cellulose catabolic process"/>
    <property type="evidence" value="ECO:0007669"/>
    <property type="project" value="UniProtKB-KW"/>
</dbReference>
<dbReference type="OrthoDB" id="412382at2759"/>
<dbReference type="Proteomes" id="UP000293360">
    <property type="component" value="Unassembled WGS sequence"/>
</dbReference>
<dbReference type="PANTHER" id="PTHR33753:SF1">
    <property type="entry name" value="ENDO-BETA-1,4-GLUCANASE CELB"/>
    <property type="match status" value="1"/>
</dbReference>
<dbReference type="EC" id="3.2.1.-" evidence="9"/>
<protein>
    <recommendedName>
        <fullName evidence="9">Glucanase</fullName>
        <ecNumber evidence="9">3.2.1.-</ecNumber>
    </recommendedName>
</protein>
<evidence type="ECO:0000256" key="8">
    <source>
        <dbReference type="ARBA" id="ARBA00023326"/>
    </source>
</evidence>
<evidence type="ECO:0000256" key="1">
    <source>
        <dbReference type="ARBA" id="ARBA00000966"/>
    </source>
</evidence>
<keyword evidence="6" id="KW-0119">Carbohydrate metabolism</keyword>
<keyword evidence="12" id="KW-1185">Reference proteome</keyword>
<dbReference type="Gene3D" id="2.70.100.10">
    <property type="entry name" value="Glycoside hydrolase, family 7, domain"/>
    <property type="match status" value="1"/>
</dbReference>
<proteinExistence type="inferred from homology"/>
<comment type="similarity">
    <text evidence="2 9">Belongs to the glycosyl hydrolase 7 (cellulase C) family.</text>
</comment>
<keyword evidence="8 9" id="KW-0624">Polysaccharide degradation</keyword>
<keyword evidence="4 9" id="KW-0136">Cellulose degradation</keyword>
<evidence type="ECO:0000256" key="7">
    <source>
        <dbReference type="ARBA" id="ARBA00023295"/>
    </source>
</evidence>
<dbReference type="InterPro" id="IPR013320">
    <property type="entry name" value="ConA-like_dom_sf"/>
</dbReference>
<evidence type="ECO:0000313" key="12">
    <source>
        <dbReference type="Proteomes" id="UP000293360"/>
    </source>
</evidence>
<feature type="chain" id="PRO_5020563287" description="Glucanase" evidence="10">
    <location>
        <begin position="19"/>
        <end position="438"/>
    </location>
</feature>
<evidence type="ECO:0000256" key="4">
    <source>
        <dbReference type="ARBA" id="ARBA00023001"/>
    </source>
</evidence>
<name>A0A4Q4SSE7_9PEZI</name>
<keyword evidence="7 9" id="KW-0326">Glycosidase</keyword>
<evidence type="ECO:0000256" key="3">
    <source>
        <dbReference type="ARBA" id="ARBA00022801"/>
    </source>
</evidence>
<evidence type="ECO:0000256" key="10">
    <source>
        <dbReference type="SAM" id="SignalP"/>
    </source>
</evidence>
<evidence type="ECO:0000256" key="9">
    <source>
        <dbReference type="RuleBase" id="RU361164"/>
    </source>
</evidence>
<dbReference type="PANTHER" id="PTHR33753">
    <property type="entry name" value="1,4-BETA-D-GLUCAN CELLOBIOHYDROLASE B"/>
    <property type="match status" value="1"/>
</dbReference>
<sequence>MSRQRLVLASALLGLATAQKPGDTPDAHPKLITQRCTVKGGCVDATNYIVLDALAHNVHQVGTEYGCGNWGNPPNATACPTKEACAENCVMEGLTDYTTMGIIAEGASLTLQQVLDGKVVSPRVYLLEESKEQYEMTKFTGAEMTFEVDTTKLPCGMNSALYLSEMVADGAKSELNSGGAPWGTGYCDAQCYTTPFINGEGNIEGYGACCNEMDIWEANSRASHIAPHPCNVTSAYLCDGEECEFEGVCDKNGCGWNPYRIGQPDYYGLGEEFDVDTTRPFTVVTQFPADSEGKLESIHRIYVQDGEIIRAEVVNKEGLPEIDYLNDELCAATGSERFMDLGAMAGMGEAMTRGMVLAISIWWDEGGHMQWLDGAAAGAGPCNATEGDPDVIRVIEPNPAVTFSNIRWGEINSTFQATPANRTRGLRNAYRSQSTRLF</sequence>
<dbReference type="Pfam" id="PF00840">
    <property type="entry name" value="Glyco_hydro_7"/>
    <property type="match status" value="1"/>
</dbReference>
<dbReference type="PRINTS" id="PR00734">
    <property type="entry name" value="GLHYDRLASE7"/>
</dbReference>
<keyword evidence="3 9" id="KW-0378">Hydrolase</keyword>
<dbReference type="AlphaFoldDB" id="A0A4Q4SSE7"/>
<accession>A0A4Q4SSE7</accession>